<keyword evidence="3" id="KW-1185">Reference proteome</keyword>
<evidence type="ECO:0008006" key="4">
    <source>
        <dbReference type="Google" id="ProtNLM"/>
    </source>
</evidence>
<name>A0AAN7NVU7_MYCAM</name>
<organism evidence="2 3">
    <name type="scientific">Mycteria americana</name>
    <name type="common">Wood stork</name>
    <dbReference type="NCBI Taxonomy" id="33587"/>
    <lineage>
        <taxon>Eukaryota</taxon>
        <taxon>Metazoa</taxon>
        <taxon>Chordata</taxon>
        <taxon>Craniata</taxon>
        <taxon>Vertebrata</taxon>
        <taxon>Euteleostomi</taxon>
        <taxon>Archelosauria</taxon>
        <taxon>Archosauria</taxon>
        <taxon>Dinosauria</taxon>
        <taxon>Saurischia</taxon>
        <taxon>Theropoda</taxon>
        <taxon>Coelurosauria</taxon>
        <taxon>Aves</taxon>
        <taxon>Neognathae</taxon>
        <taxon>Neoaves</taxon>
        <taxon>Aequornithes</taxon>
        <taxon>Ciconiiformes</taxon>
        <taxon>Ciconiidae</taxon>
        <taxon>Mycteria</taxon>
    </lineage>
</organism>
<proteinExistence type="predicted"/>
<gene>
    <name evidence="2" type="ORF">QYF61_004101</name>
</gene>
<evidence type="ECO:0000256" key="1">
    <source>
        <dbReference type="SAM" id="MobiDB-lite"/>
    </source>
</evidence>
<evidence type="ECO:0000313" key="3">
    <source>
        <dbReference type="Proteomes" id="UP001333110"/>
    </source>
</evidence>
<dbReference type="Proteomes" id="UP001333110">
    <property type="component" value="Unassembled WGS sequence"/>
</dbReference>
<dbReference type="EMBL" id="JAUNZN010000007">
    <property type="protein sequence ID" value="KAK4817988.1"/>
    <property type="molecule type" value="Genomic_DNA"/>
</dbReference>
<accession>A0AAN7NVU7</accession>
<feature type="region of interest" description="Disordered" evidence="1">
    <location>
        <begin position="76"/>
        <end position="98"/>
    </location>
</feature>
<protein>
    <recommendedName>
        <fullName evidence="4">Reverse transcriptase domain-containing protein</fullName>
    </recommendedName>
</protein>
<dbReference type="AlphaFoldDB" id="A0AAN7NVU7"/>
<sequence>MEETTVEQPVETTMLEQISTLQPIKDPMPEQMKPFTGTFCPTFRYWLELRLSSPFQRSHYLDRLPQVYEMTTSLTLQGTDNSPCTTGVESEKGEEPLPSMTVAQLPPVPSMPILATRDHSANGTPVVKVPNKKFIMSLLWELDRKNGTPTPWAVLVDLAKAFSTVSHSHTIMALKQKGIDDHFIALIKNIYDNITTQVDLKNEQSDPIRIQTGVKQDDLVLLSESCNGIQIITEILSLL</sequence>
<comment type="caution">
    <text evidence="2">The sequence shown here is derived from an EMBL/GenBank/DDBJ whole genome shotgun (WGS) entry which is preliminary data.</text>
</comment>
<evidence type="ECO:0000313" key="2">
    <source>
        <dbReference type="EMBL" id="KAK4817988.1"/>
    </source>
</evidence>
<feature type="compositionally biased region" description="Polar residues" evidence="1">
    <location>
        <begin position="76"/>
        <end position="88"/>
    </location>
</feature>
<reference evidence="2 3" key="1">
    <citation type="journal article" date="2023" name="J. Hered.">
        <title>Chromosome-level genome of the wood stork (Mycteria americana) provides insight into avian chromosome evolution.</title>
        <authorList>
            <person name="Flamio R. Jr."/>
            <person name="Ramstad K.M."/>
        </authorList>
    </citation>
    <scope>NUCLEOTIDE SEQUENCE [LARGE SCALE GENOMIC DNA]</scope>
    <source>
        <strain evidence="2">JAX WOST 10</strain>
    </source>
</reference>